<reference evidence="5" key="3">
    <citation type="submission" date="2020-07" db="EMBL/GenBank/DDBJ databases">
        <title>Flavobacterium sp. xlx-214.</title>
        <authorList>
            <person name="Yang C."/>
        </authorList>
    </citation>
    <scope>NUCLEOTIDE SEQUENCE [LARGE SCALE GENOMIC DNA]</scope>
    <source>
        <strain evidence="5">CX-624</strain>
    </source>
</reference>
<dbReference type="RefSeq" id="WP_181887947.1">
    <property type="nucleotide sequence ID" value="NZ_CP059472.1"/>
</dbReference>
<keyword evidence="5" id="KW-1185">Reference proteome</keyword>
<dbReference type="EMBL" id="CP059472">
    <property type="protein sequence ID" value="QMS99471.1"/>
    <property type="molecule type" value="Genomic_DNA"/>
</dbReference>
<reference evidence="3" key="1">
    <citation type="submission" date="2020-07" db="EMBL/GenBank/DDBJ databases">
        <title>Chryseobacterium sp. CX-624.</title>
        <authorList>
            <person name="Yang C."/>
        </authorList>
    </citation>
    <scope>NUCLEOTIDE SEQUENCE</scope>
    <source>
        <strain evidence="3">CX-624</strain>
    </source>
</reference>
<protein>
    <submittedName>
        <fullName evidence="3">TIGR03915 family putative DNA repair protein</fullName>
    </submittedName>
</protein>
<evidence type="ECO:0000313" key="2">
    <source>
        <dbReference type="EMBL" id="MBA5247848.1"/>
    </source>
</evidence>
<name>A0A7D7R086_9FLAO</name>
<feature type="domain" description="DUF4130" evidence="1">
    <location>
        <begin position="85"/>
        <end position="252"/>
    </location>
</feature>
<dbReference type="Proteomes" id="UP000515349">
    <property type="component" value="Chromosome"/>
</dbReference>
<organism evidence="3 4">
    <name type="scientific">Marnyiella aurantia</name>
    <dbReference type="NCBI Taxonomy" id="2758037"/>
    <lineage>
        <taxon>Bacteria</taxon>
        <taxon>Pseudomonadati</taxon>
        <taxon>Bacteroidota</taxon>
        <taxon>Flavobacteriia</taxon>
        <taxon>Flavobacteriales</taxon>
        <taxon>Weeksellaceae</taxon>
        <taxon>Marnyiella</taxon>
    </lineage>
</organism>
<reference evidence="4" key="2">
    <citation type="submission" date="2020-07" db="EMBL/GenBank/DDBJ databases">
        <title>Chryseobacterium sp.cx-624.</title>
        <authorList>
            <person name="Yang C."/>
        </authorList>
    </citation>
    <scope>NUCLEOTIDE SEQUENCE [LARGE SCALE GENOMIC DNA]</scope>
    <source>
        <strain evidence="4">cx-624</strain>
    </source>
</reference>
<sequence length="254" mass="30092">MTTLVYDGSFEGLMTAVFEVFEYRYGVARIIGEENHQHHAFFDEVHHVSTDNSKADRVIQKLETGLGRSGVRQLLLVYLSERQDAGDLILAAVRQSVKNPGADILQNFGDSDIMEIAKICKSMSREIHRLHAFVRFEELEDGMFFAKVEPDFNVLPVGFRFFKDRYADQKWMIYDLKRQFGIMYDLKDTTFFYPDAGQLDRLRNPDNLYSEREKKYQKLWQRYFTKTNITERKNMKLHTQHVPKRYWKYLTEKG</sequence>
<accession>A0A7D7R086</accession>
<proteinExistence type="predicted"/>
<dbReference type="AlphaFoldDB" id="A0A7D7R086"/>
<evidence type="ECO:0000259" key="1">
    <source>
        <dbReference type="Pfam" id="PF13566"/>
    </source>
</evidence>
<dbReference type="Pfam" id="PF13566">
    <property type="entry name" value="DUF4130"/>
    <property type="match status" value="1"/>
</dbReference>
<evidence type="ECO:0000313" key="5">
    <source>
        <dbReference type="Proteomes" id="UP000539710"/>
    </source>
</evidence>
<dbReference type="EMBL" id="JACEUX010000005">
    <property type="protein sequence ID" value="MBA5247848.1"/>
    <property type="molecule type" value="Genomic_DNA"/>
</dbReference>
<reference evidence="2" key="4">
    <citation type="submission" date="2020-07" db="EMBL/GenBank/DDBJ databases">
        <authorList>
            <person name="Yang C."/>
        </authorList>
    </citation>
    <scope>NUCLEOTIDE SEQUENCE</scope>
    <source>
        <strain evidence="2">Cx-624</strain>
    </source>
</reference>
<dbReference type="InterPro" id="IPR025404">
    <property type="entry name" value="DUF4130"/>
</dbReference>
<dbReference type="Proteomes" id="UP000539710">
    <property type="component" value="Unassembled WGS sequence"/>
</dbReference>
<evidence type="ECO:0000313" key="4">
    <source>
        <dbReference type="Proteomes" id="UP000515349"/>
    </source>
</evidence>
<evidence type="ECO:0000313" key="3">
    <source>
        <dbReference type="EMBL" id="QMS99471.1"/>
    </source>
</evidence>
<dbReference type="KEGG" id="cbau:H1R16_05585"/>
<dbReference type="InterPro" id="IPR023875">
    <property type="entry name" value="DNA_repair_put"/>
</dbReference>
<gene>
    <name evidence="3" type="ORF">H1R16_05585</name>
    <name evidence="2" type="ORF">H2507_11795</name>
</gene>
<dbReference type="NCBIfam" id="TIGR03915">
    <property type="entry name" value="SAM_7_link_chp"/>
    <property type="match status" value="1"/>
</dbReference>